<dbReference type="KEGG" id="vpi:BW732_07195"/>
<proteinExistence type="inferred from homology"/>
<feature type="coiled-coil region" evidence="6">
    <location>
        <begin position="82"/>
        <end position="116"/>
    </location>
</feature>
<dbReference type="InterPro" id="IPR007221">
    <property type="entry name" value="MreC"/>
</dbReference>
<dbReference type="InterPro" id="IPR042175">
    <property type="entry name" value="Cell/Rod_MreC_2"/>
</dbReference>
<evidence type="ECO:0000256" key="6">
    <source>
        <dbReference type="SAM" id="Coils"/>
    </source>
</evidence>
<sequence>MKKFDSSKNIIIAVIIAIIVIFLVSVSVIQRDKKQTSLPGQSQANSVITVVDDIVMAPIRGIENSVKSISNLFNTYSENDHLKKRIDQNLMLQAELDNYKKENDDLKKQLDLSSTLSNFDVVHASVVNRSPDTWQDVLVINKGTADGIEVNMAVMGDKGLVGRVIIAEKNSAKVELLTTVNQNTNHFPVMMSAGGDKAAYGLMDAYNSKTHTLTVSQLTTVEGIKKGDKVTTSGLGNTSPKGLLIGEVKEIKKSKTGLHDEVLVTPVSDMYDITTVTVIKRLEGAE</sequence>
<dbReference type="InterPro" id="IPR055342">
    <property type="entry name" value="MreC_beta-barrel_core"/>
</dbReference>
<gene>
    <name evidence="9" type="ORF">BW732_07195</name>
</gene>
<dbReference type="GO" id="GO:0005886">
    <property type="term" value="C:plasma membrane"/>
    <property type="evidence" value="ECO:0007669"/>
    <property type="project" value="TreeGrafter"/>
</dbReference>
<keyword evidence="6" id="KW-0175">Coiled coil</keyword>
<dbReference type="PANTHER" id="PTHR34138:SF1">
    <property type="entry name" value="CELL SHAPE-DETERMINING PROTEIN MREC"/>
    <property type="match status" value="1"/>
</dbReference>
<keyword evidence="3 5" id="KW-0133">Cell shape</keyword>
<keyword evidence="7" id="KW-1133">Transmembrane helix</keyword>
<evidence type="ECO:0000256" key="4">
    <source>
        <dbReference type="ARBA" id="ARBA00032089"/>
    </source>
</evidence>
<dbReference type="OrthoDB" id="9792313at2"/>
<evidence type="ECO:0000256" key="1">
    <source>
        <dbReference type="ARBA" id="ARBA00009369"/>
    </source>
</evidence>
<evidence type="ECO:0000256" key="3">
    <source>
        <dbReference type="ARBA" id="ARBA00022960"/>
    </source>
</evidence>
<evidence type="ECO:0000256" key="5">
    <source>
        <dbReference type="PIRNR" id="PIRNR038471"/>
    </source>
</evidence>
<dbReference type="NCBIfam" id="TIGR00219">
    <property type="entry name" value="mreC"/>
    <property type="match status" value="1"/>
</dbReference>
<dbReference type="PIRSF" id="PIRSF038471">
    <property type="entry name" value="MreC"/>
    <property type="match status" value="1"/>
</dbReference>
<dbReference type="InterPro" id="IPR042177">
    <property type="entry name" value="Cell/Rod_1"/>
</dbReference>
<dbReference type="AlphaFoldDB" id="A0A1Q2D6D9"/>
<feature type="transmembrane region" description="Helical" evidence="7">
    <location>
        <begin position="9"/>
        <end position="29"/>
    </location>
</feature>
<comment type="function">
    <text evidence="5">Involved in formation and maintenance of cell shape.</text>
</comment>
<organism evidence="9 10">
    <name type="scientific">Vagococcus penaei</name>
    <dbReference type="NCBI Taxonomy" id="633807"/>
    <lineage>
        <taxon>Bacteria</taxon>
        <taxon>Bacillati</taxon>
        <taxon>Bacillota</taxon>
        <taxon>Bacilli</taxon>
        <taxon>Lactobacillales</taxon>
        <taxon>Enterococcaceae</taxon>
        <taxon>Vagococcus</taxon>
    </lineage>
</organism>
<dbReference type="EMBL" id="CP019609">
    <property type="protein sequence ID" value="AQP54018.1"/>
    <property type="molecule type" value="Genomic_DNA"/>
</dbReference>
<name>A0A1Q2D6D9_9ENTE</name>
<keyword evidence="7" id="KW-0812">Transmembrane</keyword>
<evidence type="ECO:0000313" key="10">
    <source>
        <dbReference type="Proteomes" id="UP000188246"/>
    </source>
</evidence>
<keyword evidence="7" id="KW-0472">Membrane</keyword>
<keyword evidence="10" id="KW-1185">Reference proteome</keyword>
<evidence type="ECO:0000256" key="2">
    <source>
        <dbReference type="ARBA" id="ARBA00013855"/>
    </source>
</evidence>
<accession>A0A1Q2D6D9</accession>
<dbReference type="Pfam" id="PF04085">
    <property type="entry name" value="MreC"/>
    <property type="match status" value="1"/>
</dbReference>
<evidence type="ECO:0000313" key="9">
    <source>
        <dbReference type="EMBL" id="AQP54018.1"/>
    </source>
</evidence>
<comment type="similarity">
    <text evidence="1 5">Belongs to the MreC family.</text>
</comment>
<dbReference type="GO" id="GO:0008360">
    <property type="term" value="P:regulation of cell shape"/>
    <property type="evidence" value="ECO:0007669"/>
    <property type="project" value="UniProtKB-KW"/>
</dbReference>
<evidence type="ECO:0000259" key="8">
    <source>
        <dbReference type="Pfam" id="PF04085"/>
    </source>
</evidence>
<dbReference type="RefSeq" id="WP_126844290.1">
    <property type="nucleotide sequence ID" value="NZ_CP019609.1"/>
</dbReference>
<dbReference type="STRING" id="633807.BW732_07195"/>
<dbReference type="Gene3D" id="2.40.10.350">
    <property type="entry name" value="Rod shape-determining protein MreC, domain 2"/>
    <property type="match status" value="1"/>
</dbReference>
<dbReference type="Proteomes" id="UP000188246">
    <property type="component" value="Chromosome"/>
</dbReference>
<dbReference type="Gene3D" id="2.40.10.340">
    <property type="entry name" value="Rod shape-determining protein MreC, domain 1"/>
    <property type="match status" value="1"/>
</dbReference>
<protein>
    <recommendedName>
        <fullName evidence="2 5">Cell shape-determining protein MreC</fullName>
    </recommendedName>
    <alternativeName>
        <fullName evidence="4 5">Cell shape protein MreC</fullName>
    </alternativeName>
</protein>
<dbReference type="PANTHER" id="PTHR34138">
    <property type="entry name" value="CELL SHAPE-DETERMINING PROTEIN MREC"/>
    <property type="match status" value="1"/>
</dbReference>
<reference evidence="9 10" key="1">
    <citation type="journal article" date="2010" name="Int. J. Syst. Evol. Microbiol.">
        <title>Vagococcus penaei sp. nov., isolated from spoilage microbiota of cooked shrimp (Penaeus vannamei).</title>
        <authorList>
            <person name="Jaffres E."/>
            <person name="Prevost H."/>
            <person name="Rossero A."/>
            <person name="Joffraud J.J."/>
            <person name="Dousset X."/>
        </authorList>
    </citation>
    <scope>NUCLEOTIDE SEQUENCE [LARGE SCALE GENOMIC DNA]</scope>
    <source>
        <strain evidence="9 10">CD276</strain>
    </source>
</reference>
<evidence type="ECO:0000256" key="7">
    <source>
        <dbReference type="SAM" id="Phobius"/>
    </source>
</evidence>
<feature type="domain" description="Rod shape-determining protein MreC beta-barrel core" evidence="8">
    <location>
        <begin position="126"/>
        <end position="280"/>
    </location>
</feature>